<comment type="caution">
    <text evidence="1">The sequence shown here is derived from an EMBL/GenBank/DDBJ whole genome shotgun (WGS) entry which is preliminary data.</text>
</comment>
<gene>
    <name evidence="1" type="ORF">RFH988_LOCUS29947</name>
</gene>
<evidence type="ECO:0000313" key="2">
    <source>
        <dbReference type="Proteomes" id="UP000663882"/>
    </source>
</evidence>
<dbReference type="AlphaFoldDB" id="A0A815E4V9"/>
<protein>
    <submittedName>
        <fullName evidence="1">Uncharacterized protein</fullName>
    </submittedName>
</protein>
<organism evidence="1 2">
    <name type="scientific">Rotaria sordida</name>
    <dbReference type="NCBI Taxonomy" id="392033"/>
    <lineage>
        <taxon>Eukaryota</taxon>
        <taxon>Metazoa</taxon>
        <taxon>Spiralia</taxon>
        <taxon>Gnathifera</taxon>
        <taxon>Rotifera</taxon>
        <taxon>Eurotatoria</taxon>
        <taxon>Bdelloidea</taxon>
        <taxon>Philodinida</taxon>
        <taxon>Philodinidae</taxon>
        <taxon>Rotaria</taxon>
    </lineage>
</organism>
<dbReference type="EMBL" id="CAJNOO010002899">
    <property type="protein sequence ID" value="CAF1305290.1"/>
    <property type="molecule type" value="Genomic_DNA"/>
</dbReference>
<dbReference type="GO" id="GO:0006508">
    <property type="term" value="P:proteolysis"/>
    <property type="evidence" value="ECO:0007669"/>
    <property type="project" value="UniProtKB-KW"/>
</dbReference>
<dbReference type="Proteomes" id="UP000663882">
    <property type="component" value="Unassembled WGS sequence"/>
</dbReference>
<evidence type="ECO:0000313" key="1">
    <source>
        <dbReference type="EMBL" id="CAF1305290.1"/>
    </source>
</evidence>
<reference evidence="1" key="1">
    <citation type="submission" date="2021-02" db="EMBL/GenBank/DDBJ databases">
        <authorList>
            <person name="Nowell W R."/>
        </authorList>
    </citation>
    <scope>NUCLEOTIDE SEQUENCE</scope>
</reference>
<proteinExistence type="predicted"/>
<name>A0A815E4V9_9BILA</name>
<dbReference type="GO" id="GO:0046872">
    <property type="term" value="F:metal ion binding"/>
    <property type="evidence" value="ECO:0007669"/>
    <property type="project" value="UniProtKB-KW"/>
</dbReference>
<dbReference type="GO" id="GO:0008237">
    <property type="term" value="F:metallopeptidase activity"/>
    <property type="evidence" value="ECO:0007669"/>
    <property type="project" value="UniProtKB-KW"/>
</dbReference>
<sequence length="85" mass="9214">MDDYDNNDQPSGCSNGTFDPIAVDSQAIQMILEADKKKVNGIQVTNANINVNVDKKGGIVSYGENIFRGARPKDKHLNNTGRCAC</sequence>
<dbReference type="OrthoDB" id="5596858at2759"/>
<accession>A0A815E4V9</accession>